<dbReference type="SUPFAM" id="SSF51445">
    <property type="entry name" value="(Trans)glycosidases"/>
    <property type="match status" value="1"/>
</dbReference>
<organism evidence="1">
    <name type="scientific">uncultured Nocardioidaceae bacterium</name>
    <dbReference type="NCBI Taxonomy" id="253824"/>
    <lineage>
        <taxon>Bacteria</taxon>
        <taxon>Bacillati</taxon>
        <taxon>Actinomycetota</taxon>
        <taxon>Actinomycetes</taxon>
        <taxon>Propionibacteriales</taxon>
        <taxon>Nocardioidaceae</taxon>
        <taxon>environmental samples</taxon>
    </lineage>
</organism>
<dbReference type="GO" id="GO:0005992">
    <property type="term" value="P:trehalose biosynthetic process"/>
    <property type="evidence" value="ECO:0007669"/>
    <property type="project" value="TreeGrafter"/>
</dbReference>
<dbReference type="GO" id="GO:0030980">
    <property type="term" value="P:alpha-glucan catabolic process"/>
    <property type="evidence" value="ECO:0007669"/>
    <property type="project" value="TreeGrafter"/>
</dbReference>
<dbReference type="AlphaFoldDB" id="A0A6J4MHA9"/>
<keyword evidence="1" id="KW-0413">Isomerase</keyword>
<accession>A0A6J4MHA9</accession>
<dbReference type="InterPro" id="IPR017853">
    <property type="entry name" value="GH"/>
</dbReference>
<gene>
    <name evidence="1" type="ORF">AVDCRST_MAG46-2873</name>
</gene>
<reference evidence="1" key="1">
    <citation type="submission" date="2020-02" db="EMBL/GenBank/DDBJ databases">
        <authorList>
            <person name="Meier V. D."/>
        </authorList>
    </citation>
    <scope>NUCLEOTIDE SEQUENCE</scope>
    <source>
        <strain evidence="1">AVDCRST_MAG46</strain>
    </source>
</reference>
<dbReference type="EC" id="5.4.99.15" evidence="1"/>
<dbReference type="EMBL" id="CADCUD010000198">
    <property type="protein sequence ID" value="CAA9355346.1"/>
    <property type="molecule type" value="Genomic_DNA"/>
</dbReference>
<proteinExistence type="predicted"/>
<name>A0A6J4MHA9_9ACTN</name>
<dbReference type="PANTHER" id="PTHR10357">
    <property type="entry name" value="ALPHA-AMYLASE FAMILY MEMBER"/>
    <property type="match status" value="1"/>
</dbReference>
<sequence length="186" mass="20328">MTDAAIATVVEDWLADLEPSVRATTLATKLLQLTLPGIPDVYQGTDLVDLSLVDPDNRRPIDYAERGARLQALDAGEHPRDLHDEKLLVTSRALRLRHRRTALESGDYQPLDTGSPHLLGFVRGSSVATVVTRWADGVHGWDDERLTLPDGTWHDVLTGAVHAGGPVLVRDLLATLPVTLLHKDTT</sequence>
<protein>
    <submittedName>
        <fullName evidence="1">Malto-oligosyltrehalose synthase</fullName>
        <ecNumber evidence="1">5.4.99.15</ecNumber>
    </submittedName>
</protein>
<evidence type="ECO:0000313" key="1">
    <source>
        <dbReference type="EMBL" id="CAA9355346.1"/>
    </source>
</evidence>
<dbReference type="GO" id="GO:0047470">
    <property type="term" value="F:(1,4)-alpha-D-glucan 1-alpha-D-glucosylmutase activity"/>
    <property type="evidence" value="ECO:0007669"/>
    <property type="project" value="UniProtKB-EC"/>
</dbReference>
<dbReference type="Gene3D" id="3.20.20.80">
    <property type="entry name" value="Glycosidases"/>
    <property type="match status" value="1"/>
</dbReference>
<dbReference type="PANTHER" id="PTHR10357:SF216">
    <property type="entry name" value="MALTOOLIGOSYL TREHALOSE SYNTHASE-RELATED"/>
    <property type="match status" value="1"/>
</dbReference>